<dbReference type="InterPro" id="IPR007197">
    <property type="entry name" value="rSAM"/>
</dbReference>
<dbReference type="Gene3D" id="3.20.20.70">
    <property type="entry name" value="Aldolase class I"/>
    <property type="match status" value="1"/>
</dbReference>
<evidence type="ECO:0000256" key="2">
    <source>
        <dbReference type="ARBA" id="ARBA00022723"/>
    </source>
</evidence>
<feature type="domain" description="Radical SAM core" evidence="5">
    <location>
        <begin position="116"/>
        <end position="325"/>
    </location>
</feature>
<dbReference type="Proteomes" id="UP000478463">
    <property type="component" value="Chromosome"/>
</dbReference>
<accession>A0A6L7IPJ9</accession>
<dbReference type="EMBL" id="CP063310">
    <property type="protein sequence ID" value="QOS68202.1"/>
    <property type="molecule type" value="Genomic_DNA"/>
</dbReference>
<evidence type="ECO:0000313" key="6">
    <source>
        <dbReference type="EMBL" id="QOS68202.1"/>
    </source>
</evidence>
<evidence type="ECO:0000259" key="5">
    <source>
        <dbReference type="PROSITE" id="PS51918"/>
    </source>
</evidence>
<dbReference type="RefSeq" id="WP_160940913.1">
    <property type="nucleotide sequence ID" value="NZ_CP063310.1"/>
</dbReference>
<evidence type="ECO:0000256" key="3">
    <source>
        <dbReference type="ARBA" id="ARBA00023004"/>
    </source>
</evidence>
<dbReference type="PANTHER" id="PTHR43524:SF1">
    <property type="entry name" value="RADICAL SAM SUPERFAMILY PROTEIN"/>
    <property type="match status" value="1"/>
</dbReference>
<gene>
    <name evidence="6" type="ORF">GS424_017250</name>
</gene>
<dbReference type="CDD" id="cd01335">
    <property type="entry name" value="Radical_SAM"/>
    <property type="match status" value="1"/>
</dbReference>
<dbReference type="InterPro" id="IPR013785">
    <property type="entry name" value="Aldolase_TIM"/>
</dbReference>
<dbReference type="InterPro" id="IPR058240">
    <property type="entry name" value="rSAM_sf"/>
</dbReference>
<dbReference type="KEGG" id="egd:GS424_017250"/>
<organism evidence="6 7">
    <name type="scientific">Eggerthella guodeyinii</name>
    <dbReference type="NCBI Taxonomy" id="2690837"/>
    <lineage>
        <taxon>Bacteria</taxon>
        <taxon>Bacillati</taxon>
        <taxon>Actinomycetota</taxon>
        <taxon>Coriobacteriia</taxon>
        <taxon>Eggerthellales</taxon>
        <taxon>Eggerthellaceae</taxon>
        <taxon>Eggerthella</taxon>
    </lineage>
</organism>
<dbReference type="GO" id="GO:0046872">
    <property type="term" value="F:metal ion binding"/>
    <property type="evidence" value="ECO:0007669"/>
    <property type="project" value="UniProtKB-KW"/>
</dbReference>
<proteinExistence type="predicted"/>
<dbReference type="GO" id="GO:0051536">
    <property type="term" value="F:iron-sulfur cluster binding"/>
    <property type="evidence" value="ECO:0007669"/>
    <property type="project" value="UniProtKB-KW"/>
</dbReference>
<dbReference type="PANTHER" id="PTHR43524">
    <property type="entry name" value="RADICAL SAM SUPERFAMILY PROTEIN"/>
    <property type="match status" value="1"/>
</dbReference>
<evidence type="ECO:0000256" key="4">
    <source>
        <dbReference type="ARBA" id="ARBA00023014"/>
    </source>
</evidence>
<dbReference type="PROSITE" id="PS51918">
    <property type="entry name" value="RADICAL_SAM"/>
    <property type="match status" value="1"/>
</dbReference>
<keyword evidence="2" id="KW-0479">Metal-binding</keyword>
<keyword evidence="3" id="KW-0408">Iron</keyword>
<reference evidence="6 7" key="1">
    <citation type="submission" date="2020-10" db="EMBL/GenBank/DDBJ databases">
        <title>Eggerthella sp. nov., isolated from human feces.</title>
        <authorList>
            <person name="Yajun G."/>
        </authorList>
    </citation>
    <scope>NUCLEOTIDE SEQUENCE [LARGE SCALE GENOMIC DNA]</scope>
    <source>
        <strain evidence="6 7">HF-1101</strain>
    </source>
</reference>
<sequence>MDAIANILKGDRTLSENVKAFAVKRALGYLDKNPDENIPKLLDWVESFDFKGSLAPHCQAMRNVVNDPEGNWWRFAKSMWTDIDPYVRKKVFENLIVNASLVGYPRQQAASEKHDCNVPWAILMDPTSACNLHCTGCWAAEYGNKLNLSYEEMDSIVRQGKQLGTYVYLFTGGEPLVRKRDIIRLCEAHSDCAFLAFTNGTLIDEEFADEMLRVGNFAPAISIEGFEEATDARRGSGTYDATVRAMEILKRKQLFFGASCCYTSANTEVIGSEAFIDHLIDCGAKFAWFFTYMPVGNEAVPELIANAGQRAFMYERIRAYRETKPLFTMDFWNDGEFVGGCIAGGRVYCHINAAGDVEPCAFIHYSDSNIRDKTLLEAYQSPLFKGYRAAQPFNCNHLRPCPLLDNEGALASLVDESGAHSTDLESPEDVHALTGKCAHAAQCWAPLADKLWEANPRSTMTEAHATEDTIASAGRTQEARAS</sequence>
<dbReference type="CDD" id="cd21128">
    <property type="entry name" value="SPASM_rSAM"/>
    <property type="match status" value="1"/>
</dbReference>
<keyword evidence="1" id="KW-0949">S-adenosyl-L-methionine</keyword>
<dbReference type="SFLD" id="SFLDG01067">
    <property type="entry name" value="SPASM/twitch_domain_containing"/>
    <property type="match status" value="1"/>
</dbReference>
<protein>
    <submittedName>
        <fullName evidence="6">Radical SAM protein</fullName>
    </submittedName>
</protein>
<evidence type="ECO:0000256" key="1">
    <source>
        <dbReference type="ARBA" id="ARBA00022691"/>
    </source>
</evidence>
<dbReference type="Pfam" id="PF04055">
    <property type="entry name" value="Radical_SAM"/>
    <property type="match status" value="1"/>
</dbReference>
<dbReference type="AlphaFoldDB" id="A0A6L7IPJ9"/>
<dbReference type="SFLD" id="SFLDS00029">
    <property type="entry name" value="Radical_SAM"/>
    <property type="match status" value="1"/>
</dbReference>
<keyword evidence="4" id="KW-0411">Iron-sulfur</keyword>
<name>A0A6L7IPJ9_9ACTN</name>
<dbReference type="SUPFAM" id="SSF102114">
    <property type="entry name" value="Radical SAM enzymes"/>
    <property type="match status" value="1"/>
</dbReference>
<evidence type="ECO:0000313" key="7">
    <source>
        <dbReference type="Proteomes" id="UP000478463"/>
    </source>
</evidence>
<dbReference type="GO" id="GO:0003824">
    <property type="term" value="F:catalytic activity"/>
    <property type="evidence" value="ECO:0007669"/>
    <property type="project" value="InterPro"/>
</dbReference>